<evidence type="ECO:0000256" key="2">
    <source>
        <dbReference type="ARBA" id="ARBA00022561"/>
    </source>
</evidence>
<dbReference type="Gene3D" id="2.70.9.20">
    <property type="entry name" value="Major capsid protein Vp54"/>
    <property type="match status" value="1"/>
</dbReference>
<evidence type="ECO:0000256" key="1">
    <source>
        <dbReference type="ARBA" id="ARBA00004328"/>
    </source>
</evidence>
<accession>A0A0N9QWW3</accession>
<evidence type="ECO:0000313" key="5">
    <source>
        <dbReference type="EMBL" id="ALH22992.1"/>
    </source>
</evidence>
<evidence type="ECO:0000259" key="4">
    <source>
        <dbReference type="Pfam" id="PF16903"/>
    </source>
</evidence>
<dbReference type="GO" id="GO:0019028">
    <property type="term" value="C:viral capsid"/>
    <property type="evidence" value="ECO:0007669"/>
    <property type="project" value="UniProtKB-KW"/>
</dbReference>
<organism evidence="5 6">
    <name type="scientific">Chrysochromulina ericina virus CeV-01B</name>
    <dbReference type="NCBI Taxonomy" id="3070830"/>
    <lineage>
        <taxon>Viruses</taxon>
        <taxon>Varidnaviria</taxon>
        <taxon>Bamfordvirae</taxon>
        <taxon>Nucleocytoviricota</taxon>
        <taxon>Megaviricetes</taxon>
        <taxon>Imitervirales</taxon>
        <taxon>Mesomimiviridae</taxon>
        <taxon>Tethysvirus</taxon>
        <taxon>Tethysvirus raunefjordenense</taxon>
    </lineage>
</organism>
<reference evidence="5 6" key="1">
    <citation type="journal article" date="2015" name="Genome Announc.">
        <title>The 474-Kilobase-Pair Complete Genome Sequence of CeV-01B, a Virus Infecting Haptolina (Chrysochromulina) ericina (Prymnesiophyceae).</title>
        <authorList>
            <person name="Gallot-Lavallee L."/>
            <person name="Pagarete A."/>
            <person name="Legendre M."/>
            <person name="Santini S."/>
            <person name="Sandaa R.A."/>
            <person name="Himmelbauer H."/>
            <person name="Ogata H."/>
            <person name="Bratbak G."/>
            <person name="Claverie J.M."/>
        </authorList>
    </citation>
    <scope>NUCLEOTIDE SEQUENCE [LARGE SCALE GENOMIC DNA]</scope>
    <source>
        <strain evidence="5">CeV-01B</strain>
    </source>
</reference>
<evidence type="ECO:0000313" key="6">
    <source>
        <dbReference type="Proteomes" id="UP000203826"/>
    </source>
</evidence>
<dbReference type="SUPFAM" id="SSF49749">
    <property type="entry name" value="Group II dsDNA viruses VP"/>
    <property type="match status" value="2"/>
</dbReference>
<name>A0A0N9QWW3_9VIRU</name>
<keyword evidence="3" id="KW-0946">Virion</keyword>
<keyword evidence="2" id="KW-0167">Capsid protein</keyword>
<dbReference type="InterPro" id="IPR038519">
    <property type="entry name" value="MCP_C_sf"/>
</dbReference>
<dbReference type="Pfam" id="PF16903">
    <property type="entry name" value="Capsid_N"/>
    <property type="match status" value="1"/>
</dbReference>
<sequence>MGGGLLNLVSYGNLNIFITGNPKKSFFVATYKKYTNFGLQKHIITCNVTNRSLRENELSRFEYTIPRWGDLLLDTFFVINMPYIWSPVWVEPSDRNITPGGCGTIRHPGCYKPDPSNLLQNCDAIENEPSSSPINSELNTGIYKIQDLSNSQFAIPHKLGSAQIPYCQPYEFKWIENLGSQLIKNITVSIGSTIIQEFTGEYLTNLVQREYTKEKKDIFDRMTGNIVDMNNPGFSGLRKGLYPNCIYAAPGRYKDLSANVYWALHNNLDEIRNSKIPNIGSNLTPSIDRRLLTIPLNLWYMLSNSQSFPLVSMTQNALKITIECRPIRELFVVRDIRQFINNYYSHSFAKGNTTSTGTGVSIYTDLSKNYYKKFLDDCSQCPLAPSCWDTNVSGKLYYSQFNIFRPYVPPPFISTIYTKDPLYQMYMFTTQQAATNQAFVQQAGLQTQLSADIASNFRSRGVWTANPRLCSTYVYLEEDEQRVFRSRPQSYLIKQIQTILFEKVNHKAYAKDRFNSNNIVSNWTWFLQRSDVDLRNEWSNYSNWEYNNEQVYTLQSLYYTKLKETNTNSNFSLDFHLQPTQYANPNSNFSVKPHMFEITTANTLPSNFSLAAKYSVDFSYGFQGVICYSAGFSGLAPGAIYVGPGMMRNPPYFPFSWKFNDISGVIPYITGPYRGLDKTILKTWALSLDGKLREENFESLYFNTVEQLLRNNGGWKEGLYSYNFSLNGSPYEIEPNGAMNLIHYRDIDFEYETFPLLEIKDPSRVAIIPICDSSGNSYGYNKTDWQIYDYTFNMKIFEEHYNILTIENGLASLEFHSYR</sequence>
<feature type="domain" description="Major capsid protein N-terminal" evidence="4">
    <location>
        <begin position="170"/>
        <end position="337"/>
    </location>
</feature>
<dbReference type="Gene3D" id="2.70.9.10">
    <property type="entry name" value="Adenovirus Type 2 Hexon, domain 4"/>
    <property type="match status" value="1"/>
</dbReference>
<protein>
    <submittedName>
        <fullName evidence="5">Major capsid protein 2</fullName>
    </submittedName>
</protein>
<dbReference type="Proteomes" id="UP000203826">
    <property type="component" value="Segment"/>
</dbReference>
<evidence type="ECO:0000256" key="3">
    <source>
        <dbReference type="ARBA" id="ARBA00022844"/>
    </source>
</evidence>
<proteinExistence type="predicted"/>
<dbReference type="InterPro" id="IPR016112">
    <property type="entry name" value="VP_dsDNA_II"/>
</dbReference>
<dbReference type="KEGG" id="vg:26048953"/>
<comment type="subcellular location">
    <subcellularLocation>
        <location evidence="1">Virion</location>
    </subcellularLocation>
</comment>
<keyword evidence="6" id="KW-1185">Reference proteome</keyword>
<dbReference type="EMBL" id="KT820662">
    <property type="protein sequence ID" value="ALH22992.1"/>
    <property type="molecule type" value="Genomic_DNA"/>
</dbReference>
<gene>
    <name evidence="5" type="ORF">ceV_086</name>
</gene>
<dbReference type="InterPro" id="IPR031654">
    <property type="entry name" value="Capsid_N"/>
</dbReference>